<evidence type="ECO:0000256" key="2">
    <source>
        <dbReference type="ARBA" id="ARBA00022692"/>
    </source>
</evidence>
<accession>A0ABR1KNR5</accession>
<sequence length="500" mass="56249">MSSDYSSANATSYNAQYDPSRPVTMWRSRLELGVVCTCNALSFLIMSARLYTQRRRFGRFRKAEIWTLAATIILVFPFWTSQIMTNHFGGGKHIWSIPPEDTVPFWKWEAGWAGHYIVVSMVKVSMCYGFLEMLPEPFRGIRTAIHILAAIIVMLGLAESLVWVFQCTPFMANFDYDVQPVHCANIDNARYSWAGLSIAIDMALVYIPISILRRTRLKDYERRILCMVFGASLVGTVTTGAGVYGIWKARVQEKRDMAWSEVVFVMFNSIEILMYTIGGSIVVLSRYFIAQAAKHASTDEEDFTPSGSWTLFDQISPQLRSKKDTTTSTVTVKDDQQSFDNYSMNATTTLSPRLNLSPDGFDPLRPLPPPDNDDMATMRDPKSSRWNTWEKRTVYQRSSSPASKYFKSIGILPDTNTPPHTPRIRLPSWALAEPSGQPMLRPPRPRSQRTQSSGAISLDNMELGDLESITPPSPLKDPPGLFRPDSRETGSSRGGVGRAL</sequence>
<dbReference type="Proteomes" id="UP001363622">
    <property type="component" value="Unassembled WGS sequence"/>
</dbReference>
<organism evidence="9 10">
    <name type="scientific">Phyllosticta citriasiana</name>
    <dbReference type="NCBI Taxonomy" id="595635"/>
    <lineage>
        <taxon>Eukaryota</taxon>
        <taxon>Fungi</taxon>
        <taxon>Dikarya</taxon>
        <taxon>Ascomycota</taxon>
        <taxon>Pezizomycotina</taxon>
        <taxon>Dothideomycetes</taxon>
        <taxon>Dothideomycetes incertae sedis</taxon>
        <taxon>Botryosphaeriales</taxon>
        <taxon>Phyllostictaceae</taxon>
        <taxon>Phyllosticta</taxon>
    </lineage>
</organism>
<evidence type="ECO:0000259" key="8">
    <source>
        <dbReference type="Pfam" id="PF20684"/>
    </source>
</evidence>
<evidence type="ECO:0000256" key="1">
    <source>
        <dbReference type="ARBA" id="ARBA00004141"/>
    </source>
</evidence>
<keyword evidence="4 7" id="KW-0472">Membrane</keyword>
<feature type="domain" description="Rhodopsin" evidence="8">
    <location>
        <begin position="49"/>
        <end position="286"/>
    </location>
</feature>
<evidence type="ECO:0000256" key="5">
    <source>
        <dbReference type="ARBA" id="ARBA00038359"/>
    </source>
</evidence>
<feature type="transmembrane region" description="Helical" evidence="7">
    <location>
        <begin position="224"/>
        <end position="247"/>
    </location>
</feature>
<dbReference type="InterPro" id="IPR049326">
    <property type="entry name" value="Rhodopsin_dom_fungi"/>
</dbReference>
<keyword evidence="10" id="KW-1185">Reference proteome</keyword>
<protein>
    <recommendedName>
        <fullName evidence="8">Rhodopsin domain-containing protein</fullName>
    </recommendedName>
</protein>
<gene>
    <name evidence="9" type="ORF">IWZ03DRAFT_149738</name>
</gene>
<dbReference type="PANTHER" id="PTHR33048:SF47">
    <property type="entry name" value="INTEGRAL MEMBRANE PROTEIN-RELATED"/>
    <property type="match status" value="1"/>
</dbReference>
<feature type="transmembrane region" description="Helical" evidence="7">
    <location>
        <begin position="262"/>
        <end position="284"/>
    </location>
</feature>
<evidence type="ECO:0000256" key="4">
    <source>
        <dbReference type="ARBA" id="ARBA00023136"/>
    </source>
</evidence>
<comment type="caution">
    <text evidence="9">The sequence shown here is derived from an EMBL/GenBank/DDBJ whole genome shotgun (WGS) entry which is preliminary data.</text>
</comment>
<dbReference type="InterPro" id="IPR052337">
    <property type="entry name" value="SAT4-like"/>
</dbReference>
<feature type="transmembrane region" description="Helical" evidence="7">
    <location>
        <begin position="191"/>
        <end position="212"/>
    </location>
</feature>
<evidence type="ECO:0000256" key="3">
    <source>
        <dbReference type="ARBA" id="ARBA00022989"/>
    </source>
</evidence>
<feature type="transmembrane region" description="Helical" evidence="7">
    <location>
        <begin position="113"/>
        <end position="131"/>
    </location>
</feature>
<feature type="transmembrane region" description="Helical" evidence="7">
    <location>
        <begin position="32"/>
        <end position="51"/>
    </location>
</feature>
<dbReference type="Pfam" id="PF20684">
    <property type="entry name" value="Fung_rhodopsin"/>
    <property type="match status" value="1"/>
</dbReference>
<comment type="similarity">
    <text evidence="5">Belongs to the SAT4 family.</text>
</comment>
<keyword evidence="3 7" id="KW-1133">Transmembrane helix</keyword>
<dbReference type="EMBL" id="JBBPHU010000004">
    <property type="protein sequence ID" value="KAK7518580.1"/>
    <property type="molecule type" value="Genomic_DNA"/>
</dbReference>
<name>A0ABR1KNR5_9PEZI</name>
<evidence type="ECO:0000256" key="6">
    <source>
        <dbReference type="SAM" id="MobiDB-lite"/>
    </source>
</evidence>
<feature type="region of interest" description="Disordered" evidence="6">
    <location>
        <begin position="432"/>
        <end position="500"/>
    </location>
</feature>
<feature type="transmembrane region" description="Helical" evidence="7">
    <location>
        <begin position="143"/>
        <end position="165"/>
    </location>
</feature>
<feature type="transmembrane region" description="Helical" evidence="7">
    <location>
        <begin position="63"/>
        <end position="80"/>
    </location>
</feature>
<dbReference type="PANTHER" id="PTHR33048">
    <property type="entry name" value="PTH11-LIKE INTEGRAL MEMBRANE PROTEIN (AFU_ORTHOLOGUE AFUA_5G11245)"/>
    <property type="match status" value="1"/>
</dbReference>
<evidence type="ECO:0000256" key="7">
    <source>
        <dbReference type="SAM" id="Phobius"/>
    </source>
</evidence>
<comment type="subcellular location">
    <subcellularLocation>
        <location evidence="1">Membrane</location>
        <topology evidence="1">Multi-pass membrane protein</topology>
    </subcellularLocation>
</comment>
<evidence type="ECO:0000313" key="9">
    <source>
        <dbReference type="EMBL" id="KAK7518580.1"/>
    </source>
</evidence>
<keyword evidence="2 7" id="KW-0812">Transmembrane</keyword>
<reference evidence="9 10" key="1">
    <citation type="submission" date="2024-04" db="EMBL/GenBank/DDBJ databases">
        <title>Phyllosticta paracitricarpa is synonymous to the EU quarantine fungus P. citricarpa based on phylogenomic analyses.</title>
        <authorList>
            <consortium name="Lawrence Berkeley National Laboratory"/>
            <person name="Van Ingen-Buijs V.A."/>
            <person name="Van Westerhoven A.C."/>
            <person name="Haridas S."/>
            <person name="Skiadas P."/>
            <person name="Martin F."/>
            <person name="Groenewald J.Z."/>
            <person name="Crous P.W."/>
            <person name="Seidl M.F."/>
        </authorList>
    </citation>
    <scope>NUCLEOTIDE SEQUENCE [LARGE SCALE GENOMIC DNA]</scope>
    <source>
        <strain evidence="9 10">CBS 123371</strain>
    </source>
</reference>
<proteinExistence type="inferred from homology"/>
<evidence type="ECO:0000313" key="10">
    <source>
        <dbReference type="Proteomes" id="UP001363622"/>
    </source>
</evidence>